<feature type="domain" description="Tim10-like" evidence="14">
    <location>
        <begin position="22"/>
        <end position="86"/>
    </location>
</feature>
<dbReference type="GO" id="GO:0005743">
    <property type="term" value="C:mitochondrial inner membrane"/>
    <property type="evidence" value="ECO:0007669"/>
    <property type="project" value="UniProtKB-SubCell"/>
</dbReference>
<proteinExistence type="inferred from homology"/>
<dbReference type="OMA" id="VGENMQK"/>
<evidence type="ECO:0000313" key="16">
    <source>
        <dbReference type="Proteomes" id="UP000027361"/>
    </source>
</evidence>
<keyword evidence="16" id="KW-1185">Reference proteome</keyword>
<reference evidence="15 16" key="1">
    <citation type="submission" date="2014-05" db="EMBL/GenBank/DDBJ databases">
        <title>Draft genome sequence of a rare smut relative, Tilletiaria anomala UBC 951.</title>
        <authorList>
            <consortium name="DOE Joint Genome Institute"/>
            <person name="Toome M."/>
            <person name="Kuo A."/>
            <person name="Henrissat B."/>
            <person name="Lipzen A."/>
            <person name="Tritt A."/>
            <person name="Yoshinaga Y."/>
            <person name="Zane M."/>
            <person name="Barry K."/>
            <person name="Grigoriev I.V."/>
            <person name="Spatafora J.W."/>
            <person name="Aimea M.C."/>
        </authorList>
    </citation>
    <scope>NUCLEOTIDE SEQUENCE [LARGE SCALE GENOMIC DNA]</scope>
    <source>
        <strain evidence="15 16">UBC 951</strain>
    </source>
</reference>
<protein>
    <recommendedName>
        <fullName evidence="13">Mitochondrial import inner membrane translocase subunit</fullName>
    </recommendedName>
</protein>
<dbReference type="GeneID" id="25263169"/>
<evidence type="ECO:0000313" key="15">
    <source>
        <dbReference type="EMBL" id="KDN48859.1"/>
    </source>
</evidence>
<dbReference type="InterPro" id="IPR004217">
    <property type="entry name" value="Tim10-like"/>
</dbReference>
<name>A0A066WCS9_TILAU</name>
<dbReference type="STRING" id="1037660.A0A066WCS9"/>
<comment type="subunit">
    <text evidence="13">Heterohexamer.</text>
</comment>
<keyword evidence="3 13" id="KW-0813">Transport</keyword>
<dbReference type="PANTHER" id="PTHR11038:SF16">
    <property type="entry name" value="MITOCHONDRIAL IMPORT INNER MEMBRANE TRANSLOCASE SUBUNIT TIM10"/>
    <property type="match status" value="1"/>
</dbReference>
<evidence type="ECO:0000256" key="5">
    <source>
        <dbReference type="ARBA" id="ARBA00022792"/>
    </source>
</evidence>
<keyword evidence="8 13" id="KW-0811">Translocation</keyword>
<comment type="function">
    <text evidence="13">Mitochondrial intermembrane chaperone that participates in the import and insertion of some multi-pass transmembrane proteins into the mitochondrial inner membrane. Also required for the transfer of beta-barrel precursors from the TOM complex to the sorting and assembly machinery (SAM complex) of the outer membrane. Acts as a chaperone-like protein that protects the hydrophobic precursors from aggregation and guide them through the mitochondrial intermembrane space.</text>
</comment>
<dbReference type="AlphaFoldDB" id="A0A066WCS9"/>
<comment type="subcellular location">
    <subcellularLocation>
        <location evidence="1 13">Mitochondrion inner membrane</location>
        <topology evidence="1 13">Peripheral membrane protein</topology>
        <orientation evidence="1 13">Intermembrane side</orientation>
    </subcellularLocation>
</comment>
<dbReference type="GO" id="GO:0045039">
    <property type="term" value="P:protein insertion into mitochondrial inner membrane"/>
    <property type="evidence" value="ECO:0007669"/>
    <property type="project" value="UniProtKB-ARBA"/>
</dbReference>
<comment type="similarity">
    <text evidence="2 13">Belongs to the small Tim family.</text>
</comment>
<evidence type="ECO:0000256" key="13">
    <source>
        <dbReference type="RuleBase" id="RU367043"/>
    </source>
</evidence>
<sequence length="105" mass="10810">MSMFGLGGGGGQPSAAAVNSVQMEAAAAELDMITDTFNKLVSSCHAKCISTRYMEPDLHKGEGVCIDRCVAKFFVVNKKVGEHMQAMGGAAGAQGGQPGMGPFGR</sequence>
<dbReference type="PANTHER" id="PTHR11038">
    <property type="entry name" value="MITOCHONDRIAL IMPORT INNER MEMBRANE TRANSLOCASE SUBUNIT TIM10"/>
    <property type="match status" value="1"/>
</dbReference>
<dbReference type="SUPFAM" id="SSF144122">
    <property type="entry name" value="Tim10-like"/>
    <property type="match status" value="1"/>
</dbReference>
<comment type="domain">
    <text evidence="13">The twin CX3C motif contains 4 conserved Cys residues that form 2 disulfide bonds in the mitochondrial intermembrane space.</text>
</comment>
<evidence type="ECO:0000256" key="9">
    <source>
        <dbReference type="ARBA" id="ARBA00023128"/>
    </source>
</evidence>
<evidence type="ECO:0000256" key="1">
    <source>
        <dbReference type="ARBA" id="ARBA00004137"/>
    </source>
</evidence>
<keyword evidence="9 13" id="KW-0496">Mitochondrion</keyword>
<evidence type="ECO:0000256" key="8">
    <source>
        <dbReference type="ARBA" id="ARBA00023010"/>
    </source>
</evidence>
<evidence type="ECO:0000256" key="6">
    <source>
        <dbReference type="ARBA" id="ARBA00022833"/>
    </source>
</evidence>
<evidence type="ECO:0000259" key="14">
    <source>
        <dbReference type="Pfam" id="PF02953"/>
    </source>
</evidence>
<evidence type="ECO:0000256" key="12">
    <source>
        <dbReference type="ARBA" id="ARBA00023186"/>
    </source>
</evidence>
<keyword evidence="7 13" id="KW-0653">Protein transport</keyword>
<dbReference type="InterPro" id="IPR035427">
    <property type="entry name" value="Tim10-like_dom_sf"/>
</dbReference>
<dbReference type="FunCoup" id="A0A066WCS9">
    <property type="interactions" value="262"/>
</dbReference>
<dbReference type="EMBL" id="JMSN01000023">
    <property type="protein sequence ID" value="KDN48859.1"/>
    <property type="molecule type" value="Genomic_DNA"/>
</dbReference>
<evidence type="ECO:0000256" key="7">
    <source>
        <dbReference type="ARBA" id="ARBA00022927"/>
    </source>
</evidence>
<dbReference type="FunFam" id="1.10.287.810:FF:000002">
    <property type="entry name" value="Mitochondrial import inner membrane translocase subunit tim10"/>
    <property type="match status" value="1"/>
</dbReference>
<evidence type="ECO:0000256" key="2">
    <source>
        <dbReference type="ARBA" id="ARBA00006720"/>
    </source>
</evidence>
<comment type="caution">
    <text evidence="15">The sequence shown here is derived from an EMBL/GenBank/DDBJ whole genome shotgun (WGS) entry which is preliminary data.</text>
</comment>
<keyword evidence="10" id="KW-0472">Membrane</keyword>
<keyword evidence="12 13" id="KW-0143">Chaperone</keyword>
<dbReference type="OrthoDB" id="274922at2759"/>
<organism evidence="15 16">
    <name type="scientific">Tilletiaria anomala (strain ATCC 24038 / CBS 436.72 / UBC 951)</name>
    <dbReference type="NCBI Taxonomy" id="1037660"/>
    <lineage>
        <taxon>Eukaryota</taxon>
        <taxon>Fungi</taxon>
        <taxon>Dikarya</taxon>
        <taxon>Basidiomycota</taxon>
        <taxon>Ustilaginomycotina</taxon>
        <taxon>Exobasidiomycetes</taxon>
        <taxon>Georgefischeriales</taxon>
        <taxon>Tilletiariaceae</taxon>
        <taxon>Tilletiaria</taxon>
    </lineage>
</organism>
<gene>
    <name evidence="15" type="ORF">K437DRAFT_245373</name>
</gene>
<dbReference type="GO" id="GO:0046872">
    <property type="term" value="F:metal ion binding"/>
    <property type="evidence" value="ECO:0007669"/>
    <property type="project" value="UniProtKB-KW"/>
</dbReference>
<evidence type="ECO:0000256" key="3">
    <source>
        <dbReference type="ARBA" id="ARBA00022448"/>
    </source>
</evidence>
<evidence type="ECO:0000256" key="10">
    <source>
        <dbReference type="ARBA" id="ARBA00023136"/>
    </source>
</evidence>
<dbReference type="HOGENOM" id="CLU_162151_1_0_1"/>
<keyword evidence="5 13" id="KW-0999">Mitochondrion inner membrane</keyword>
<dbReference type="GO" id="GO:0015031">
    <property type="term" value="P:protein transport"/>
    <property type="evidence" value="ECO:0007669"/>
    <property type="project" value="UniProtKB-KW"/>
</dbReference>
<dbReference type="InParanoid" id="A0A066WCS9"/>
<keyword evidence="4" id="KW-0479">Metal-binding</keyword>
<dbReference type="RefSeq" id="XP_013244225.1">
    <property type="nucleotide sequence ID" value="XM_013388771.1"/>
</dbReference>
<keyword evidence="6" id="KW-0862">Zinc</keyword>
<dbReference type="Proteomes" id="UP000027361">
    <property type="component" value="Unassembled WGS sequence"/>
</dbReference>
<evidence type="ECO:0000256" key="4">
    <source>
        <dbReference type="ARBA" id="ARBA00022723"/>
    </source>
</evidence>
<keyword evidence="11 13" id="KW-1015">Disulfide bond</keyword>
<evidence type="ECO:0000256" key="11">
    <source>
        <dbReference type="ARBA" id="ARBA00023157"/>
    </source>
</evidence>
<accession>A0A066WCS9</accession>
<dbReference type="Pfam" id="PF02953">
    <property type="entry name" value="zf-Tim10_DDP"/>
    <property type="match status" value="1"/>
</dbReference>
<dbReference type="Gene3D" id="1.10.287.810">
    <property type="entry name" value="Mitochondrial import inner membrane translocase subunit tim13 like domains"/>
    <property type="match status" value="1"/>
</dbReference>